<dbReference type="PANTHER" id="PTHR43176">
    <property type="entry name" value="3-HYDROXYISOBUTYRYL-COA HYDROLASE-RELATED"/>
    <property type="match status" value="1"/>
</dbReference>
<protein>
    <recommendedName>
        <fullName evidence="3">3-hydroxyisobutyryl-CoA hydrolase</fullName>
        <ecNumber evidence="3">3.1.2.4</ecNumber>
    </recommendedName>
    <alternativeName>
        <fullName evidence="6">3-hydroxyisobutyryl-coenzyme A hydrolase</fullName>
    </alternativeName>
</protein>
<dbReference type="CDD" id="cd06558">
    <property type="entry name" value="crotonase-like"/>
    <property type="match status" value="1"/>
</dbReference>
<gene>
    <name evidence="8" type="ORF">K450DRAFT_254603</name>
</gene>
<keyword evidence="4" id="KW-0378">Hydrolase</keyword>
<comment type="catalytic activity">
    <reaction evidence="1">
        <text>3-hydroxy-2-methylpropanoyl-CoA + H2O = 3-hydroxy-2-methylpropanoate + CoA + H(+)</text>
        <dbReference type="Rhea" id="RHEA:20888"/>
        <dbReference type="ChEBI" id="CHEBI:11805"/>
        <dbReference type="ChEBI" id="CHEBI:15377"/>
        <dbReference type="ChEBI" id="CHEBI:15378"/>
        <dbReference type="ChEBI" id="CHEBI:57287"/>
        <dbReference type="ChEBI" id="CHEBI:57340"/>
        <dbReference type="EC" id="3.1.2.4"/>
    </reaction>
</comment>
<dbReference type="GeneID" id="75916576"/>
<dbReference type="EC" id="3.1.2.4" evidence="3"/>
<dbReference type="SUPFAM" id="SSF52096">
    <property type="entry name" value="ClpP/crotonase"/>
    <property type="match status" value="1"/>
</dbReference>
<keyword evidence="9" id="KW-1185">Reference proteome</keyword>
<accession>A0AAD5E512</accession>
<dbReference type="InterPro" id="IPR029045">
    <property type="entry name" value="ClpP/crotonase-like_dom_sf"/>
</dbReference>
<evidence type="ECO:0000256" key="3">
    <source>
        <dbReference type="ARBA" id="ARBA00011915"/>
    </source>
</evidence>
<dbReference type="Gene3D" id="3.90.226.10">
    <property type="entry name" value="2-enoyl-CoA Hydratase, Chain A, domain 1"/>
    <property type="match status" value="1"/>
</dbReference>
<feature type="domain" description="Enoyl-CoA hydratase/isomerase" evidence="7">
    <location>
        <begin position="65"/>
        <end position="393"/>
    </location>
</feature>
<comment type="caution">
    <text evidence="8">The sequence shown here is derived from an EMBL/GenBank/DDBJ whole genome shotgun (WGS) entry which is preliminary data.</text>
</comment>
<dbReference type="PANTHER" id="PTHR43176:SF3">
    <property type="entry name" value="3-HYDROXYISOBUTYRYL-COA HYDROLASE, MITOCHONDRIAL"/>
    <property type="match status" value="1"/>
</dbReference>
<dbReference type="Pfam" id="PF16113">
    <property type="entry name" value="ECH_2"/>
    <property type="match status" value="1"/>
</dbReference>
<evidence type="ECO:0000313" key="9">
    <source>
        <dbReference type="Proteomes" id="UP001206595"/>
    </source>
</evidence>
<dbReference type="GO" id="GO:0006574">
    <property type="term" value="P:L-valine catabolic process"/>
    <property type="evidence" value="ECO:0007669"/>
    <property type="project" value="TreeGrafter"/>
</dbReference>
<comment type="subcellular location">
    <subcellularLocation>
        <location evidence="2">Mitochondrion</location>
    </subcellularLocation>
</comment>
<dbReference type="RefSeq" id="XP_051441856.1">
    <property type="nucleotide sequence ID" value="XM_051591233.1"/>
</dbReference>
<reference evidence="8" key="2">
    <citation type="journal article" date="2022" name="Proc. Natl. Acad. Sci. U.S.A.">
        <title>Diploid-dominant life cycles characterize the early evolution of Fungi.</title>
        <authorList>
            <person name="Amses K.R."/>
            <person name="Simmons D.R."/>
            <person name="Longcore J.E."/>
            <person name="Mondo S.J."/>
            <person name="Seto K."/>
            <person name="Jeronimo G.H."/>
            <person name="Bonds A.E."/>
            <person name="Quandt C.A."/>
            <person name="Davis W.J."/>
            <person name="Chang Y."/>
            <person name="Federici B.A."/>
            <person name="Kuo A."/>
            <person name="LaButti K."/>
            <person name="Pangilinan J."/>
            <person name="Andreopoulos W."/>
            <person name="Tritt A."/>
            <person name="Riley R."/>
            <person name="Hundley H."/>
            <person name="Johnson J."/>
            <person name="Lipzen A."/>
            <person name="Barry K."/>
            <person name="Lang B.F."/>
            <person name="Cuomo C.A."/>
            <person name="Buchler N.E."/>
            <person name="Grigoriev I.V."/>
            <person name="Spatafora J.W."/>
            <person name="Stajich J.E."/>
            <person name="James T.Y."/>
        </authorList>
    </citation>
    <scope>NUCLEOTIDE SEQUENCE</scope>
    <source>
        <strain evidence="8">AG</strain>
    </source>
</reference>
<name>A0AAD5E512_UMBRA</name>
<dbReference type="AlphaFoldDB" id="A0AAD5E512"/>
<evidence type="ECO:0000256" key="4">
    <source>
        <dbReference type="ARBA" id="ARBA00022801"/>
    </source>
</evidence>
<evidence type="ECO:0000259" key="7">
    <source>
        <dbReference type="Pfam" id="PF16113"/>
    </source>
</evidence>
<sequence>MPFYRPSRLLQNLYHASNANRVSRLQRPVILTRDFLTKRLVSSATIAEDGSLQPNVIHGKVLGLRSFVLNRPYRMNALNLSMIRNIYPQLQAWEQSDNCKLIIMKGAGKNEFCAGDDVRDILLQVKQKDPNALHFYREEFDLIHYISNLKTPYISFMNGHALGAALGISVHAPFRIATEKTIFAVPEAGIGLFPDAGASFFLPRLDGQIGTFLALTGTRLEGIQAFYAGVATHYVPSERLEQLEDRLSDMESSDHEVINMVIEEYSTLTDTKKIGFEQETRQIIDRCFRHDTVEAILEALDRERPMSFTREAKSKMLHYSPTSLRVILKLLRAGANKTLGECLQMEYDLVQKFMATPDFYEGVDAQLVRKPREKPKWQPPALSDVPTEMIDRLYFTKPSPNSLQLRESLDFKEYPYQRYSLPSELEVRAAVLGESAEFRNSGGIASTEETVRWFKMERKKKKGVAEKVRDILSRKTIIIDGKLCWQASL</sequence>
<evidence type="ECO:0000256" key="5">
    <source>
        <dbReference type="ARBA" id="ARBA00023128"/>
    </source>
</evidence>
<proteinExistence type="predicted"/>
<organism evidence="8 9">
    <name type="scientific">Umbelopsis ramanniana AG</name>
    <dbReference type="NCBI Taxonomy" id="1314678"/>
    <lineage>
        <taxon>Eukaryota</taxon>
        <taxon>Fungi</taxon>
        <taxon>Fungi incertae sedis</taxon>
        <taxon>Mucoromycota</taxon>
        <taxon>Mucoromycotina</taxon>
        <taxon>Umbelopsidomycetes</taxon>
        <taxon>Umbelopsidales</taxon>
        <taxon>Umbelopsidaceae</taxon>
        <taxon>Umbelopsis</taxon>
    </lineage>
</organism>
<dbReference type="GO" id="GO:0003860">
    <property type="term" value="F:3-hydroxyisobutyryl-CoA hydrolase activity"/>
    <property type="evidence" value="ECO:0007669"/>
    <property type="project" value="UniProtKB-EC"/>
</dbReference>
<dbReference type="InterPro" id="IPR018376">
    <property type="entry name" value="Enoyl-CoA_hyd/isom_CS"/>
</dbReference>
<dbReference type="FunFam" id="3.90.226.10:FF:000026">
    <property type="entry name" value="3-hydroxyisobutyryl-CoA hydrolase, mitochondrial"/>
    <property type="match status" value="1"/>
</dbReference>
<dbReference type="NCBIfam" id="NF004127">
    <property type="entry name" value="PRK05617.1"/>
    <property type="match status" value="1"/>
</dbReference>
<dbReference type="InterPro" id="IPR032259">
    <property type="entry name" value="HIBYL-CoA-H"/>
</dbReference>
<dbReference type="EMBL" id="MU620948">
    <property type="protein sequence ID" value="KAI8576852.1"/>
    <property type="molecule type" value="Genomic_DNA"/>
</dbReference>
<dbReference type="Proteomes" id="UP001206595">
    <property type="component" value="Unassembled WGS sequence"/>
</dbReference>
<dbReference type="InterPro" id="IPR045004">
    <property type="entry name" value="ECH_dom"/>
</dbReference>
<dbReference type="GO" id="GO:0005739">
    <property type="term" value="C:mitochondrion"/>
    <property type="evidence" value="ECO:0007669"/>
    <property type="project" value="UniProtKB-SubCell"/>
</dbReference>
<reference evidence="8" key="1">
    <citation type="submission" date="2021-06" db="EMBL/GenBank/DDBJ databases">
        <authorList>
            <consortium name="DOE Joint Genome Institute"/>
            <person name="Mondo S.J."/>
            <person name="Amses K.R."/>
            <person name="Simmons D.R."/>
            <person name="Longcore J.E."/>
            <person name="Seto K."/>
            <person name="Alves G.H."/>
            <person name="Bonds A.E."/>
            <person name="Quandt C.A."/>
            <person name="Davis W.J."/>
            <person name="Chang Y."/>
            <person name="Letcher P.M."/>
            <person name="Powell M.J."/>
            <person name="Kuo A."/>
            <person name="Labutti K."/>
            <person name="Pangilinan J."/>
            <person name="Andreopoulos W."/>
            <person name="Tritt A."/>
            <person name="Riley R."/>
            <person name="Hundley H."/>
            <person name="Johnson J."/>
            <person name="Lipzen A."/>
            <person name="Barry K."/>
            <person name="Berbee M.L."/>
            <person name="Buchler N.E."/>
            <person name="Grigoriev I.V."/>
            <person name="Spatafora J.W."/>
            <person name="Stajich J.E."/>
            <person name="James T.Y."/>
        </authorList>
    </citation>
    <scope>NUCLEOTIDE SEQUENCE</scope>
    <source>
        <strain evidence="8">AG</strain>
    </source>
</reference>
<dbReference type="PROSITE" id="PS00166">
    <property type="entry name" value="ENOYL_COA_HYDRATASE"/>
    <property type="match status" value="1"/>
</dbReference>
<keyword evidence="5" id="KW-0496">Mitochondrion</keyword>
<evidence type="ECO:0000256" key="2">
    <source>
        <dbReference type="ARBA" id="ARBA00004173"/>
    </source>
</evidence>
<evidence type="ECO:0000313" key="8">
    <source>
        <dbReference type="EMBL" id="KAI8576852.1"/>
    </source>
</evidence>
<evidence type="ECO:0000256" key="1">
    <source>
        <dbReference type="ARBA" id="ARBA00001709"/>
    </source>
</evidence>
<evidence type="ECO:0000256" key="6">
    <source>
        <dbReference type="ARBA" id="ARBA00031181"/>
    </source>
</evidence>